<keyword evidence="3" id="KW-0560">Oxidoreductase</keyword>
<dbReference type="SUPFAM" id="SSF46548">
    <property type="entry name" value="alpha-helical ferredoxin"/>
    <property type="match status" value="1"/>
</dbReference>
<feature type="transmembrane region" description="Helical" evidence="6">
    <location>
        <begin position="296"/>
        <end position="317"/>
    </location>
</feature>
<dbReference type="PROSITE" id="PS00198">
    <property type="entry name" value="4FE4S_FER_1"/>
    <property type="match status" value="1"/>
</dbReference>
<sequence>MATTVNPDFLAGLEKFGVKDAAACFNCGNCTAVCPLSSESVPFPRKVIRYLQLGLGDRLAERPEPWLCYYCGECSQTCPRQADPGEVMMGLRRYLTARYDWTGISRRFYTSTAFEVFAFAAVAALVGLGIHLFHGPVLTDRVALNTFAPRPLVERFDLALLAVLSALLLGNANRLRRAVMGPGARAPVSAYLAEFREFLAHFFTQKRFAGCGTPEQRTQWIVHLLVMTGYSVVFLLVVAGLRWFQRDEILPLWHPVRLAGYYATFAILYGTTYAMVGRIRRSKPVYAHSHSSDWAFLVMLWLTTATGLAVHVARLLGWPLTTYAAYTLHLTIAVPMLVVEVPFAKWTHQLYRPLVIYLVKVKERAARTATPQREKGDKGT</sequence>
<reference evidence="8 9" key="1">
    <citation type="submission" date="2020-02" db="EMBL/GenBank/DDBJ databases">
        <title>Comparative genomics of sulfur disproportionating microorganisms.</title>
        <authorList>
            <person name="Ward L.M."/>
            <person name="Bertran E."/>
            <person name="Johnston D.T."/>
        </authorList>
    </citation>
    <scope>NUCLEOTIDE SEQUENCE [LARGE SCALE GENOMIC DNA]</scope>
    <source>
        <strain evidence="8 9">DSM 100025</strain>
    </source>
</reference>
<dbReference type="GO" id="GO:0051539">
    <property type="term" value="F:4 iron, 4 sulfur cluster binding"/>
    <property type="evidence" value="ECO:0007669"/>
    <property type="project" value="UniProtKB-KW"/>
</dbReference>
<keyword evidence="6" id="KW-0812">Transmembrane</keyword>
<dbReference type="PROSITE" id="PS51379">
    <property type="entry name" value="4FE4S_FER_2"/>
    <property type="match status" value="1"/>
</dbReference>
<feature type="transmembrane region" description="Helical" evidence="6">
    <location>
        <begin position="108"/>
        <end position="132"/>
    </location>
</feature>
<dbReference type="Proteomes" id="UP000469346">
    <property type="component" value="Unassembled WGS sequence"/>
</dbReference>
<dbReference type="Gene3D" id="1.10.1060.10">
    <property type="entry name" value="Alpha-helical ferredoxin"/>
    <property type="match status" value="1"/>
</dbReference>
<evidence type="ECO:0000313" key="9">
    <source>
        <dbReference type="Proteomes" id="UP000469346"/>
    </source>
</evidence>
<keyword evidence="2" id="KW-0479">Metal-binding</keyword>
<dbReference type="SUPFAM" id="SSF103501">
    <property type="entry name" value="Respiratory nitrate reductase 1 gamma chain"/>
    <property type="match status" value="1"/>
</dbReference>
<dbReference type="GO" id="GO:0016491">
    <property type="term" value="F:oxidoreductase activity"/>
    <property type="evidence" value="ECO:0007669"/>
    <property type="project" value="UniProtKB-KW"/>
</dbReference>
<dbReference type="InterPro" id="IPR036197">
    <property type="entry name" value="NarG-like_sf"/>
</dbReference>
<dbReference type="InterPro" id="IPR051460">
    <property type="entry name" value="HdrC_iron-sulfur_subunit"/>
</dbReference>
<proteinExistence type="predicted"/>
<organism evidence="8 9">
    <name type="scientific">Dissulfurirhabdus thermomarina</name>
    <dbReference type="NCBI Taxonomy" id="1765737"/>
    <lineage>
        <taxon>Bacteria</taxon>
        <taxon>Deltaproteobacteria</taxon>
        <taxon>Dissulfurirhabdaceae</taxon>
        <taxon>Dissulfurirhabdus</taxon>
    </lineage>
</organism>
<keyword evidence="6" id="KW-0472">Membrane</keyword>
<evidence type="ECO:0000259" key="7">
    <source>
        <dbReference type="PROSITE" id="PS51379"/>
    </source>
</evidence>
<protein>
    <submittedName>
        <fullName evidence="8">4Fe-4S dicluster domain-containing protein</fullName>
    </submittedName>
</protein>
<evidence type="ECO:0000313" key="8">
    <source>
        <dbReference type="EMBL" id="NDY42246.1"/>
    </source>
</evidence>
<accession>A0A6N9TUR7</accession>
<keyword evidence="1" id="KW-0004">4Fe-4S</keyword>
<feature type="domain" description="4Fe-4S ferredoxin-type" evidence="7">
    <location>
        <begin position="14"/>
        <end position="46"/>
    </location>
</feature>
<feature type="transmembrane region" description="Helical" evidence="6">
    <location>
        <begin position="224"/>
        <end position="244"/>
    </location>
</feature>
<dbReference type="EMBL" id="JAAGRR010000043">
    <property type="protein sequence ID" value="NDY42246.1"/>
    <property type="molecule type" value="Genomic_DNA"/>
</dbReference>
<keyword evidence="6" id="KW-1133">Transmembrane helix</keyword>
<keyword evidence="9" id="KW-1185">Reference proteome</keyword>
<dbReference type="GO" id="GO:0005886">
    <property type="term" value="C:plasma membrane"/>
    <property type="evidence" value="ECO:0007669"/>
    <property type="project" value="TreeGrafter"/>
</dbReference>
<evidence type="ECO:0000256" key="6">
    <source>
        <dbReference type="SAM" id="Phobius"/>
    </source>
</evidence>
<dbReference type="InterPro" id="IPR017900">
    <property type="entry name" value="4Fe4S_Fe_S_CS"/>
</dbReference>
<feature type="transmembrane region" description="Helical" evidence="6">
    <location>
        <begin position="256"/>
        <end position="276"/>
    </location>
</feature>
<dbReference type="InterPro" id="IPR009051">
    <property type="entry name" value="Helical_ferredxn"/>
</dbReference>
<evidence type="ECO:0000256" key="5">
    <source>
        <dbReference type="ARBA" id="ARBA00023014"/>
    </source>
</evidence>
<evidence type="ECO:0000256" key="4">
    <source>
        <dbReference type="ARBA" id="ARBA00023004"/>
    </source>
</evidence>
<keyword evidence="4" id="KW-0408">Iron</keyword>
<dbReference type="PANTHER" id="PTHR43255">
    <property type="entry name" value="IRON-SULFUR-BINDING OXIDOREDUCTASE FADF-RELATED-RELATED"/>
    <property type="match status" value="1"/>
</dbReference>
<feature type="transmembrane region" description="Helical" evidence="6">
    <location>
        <begin position="152"/>
        <end position="170"/>
    </location>
</feature>
<keyword evidence="5" id="KW-0411">Iron-sulfur</keyword>
<dbReference type="RefSeq" id="WP_163298390.1">
    <property type="nucleotide sequence ID" value="NZ_JAAGRR010000043.1"/>
</dbReference>
<dbReference type="Pfam" id="PF13237">
    <property type="entry name" value="Fer4_10"/>
    <property type="match status" value="1"/>
</dbReference>
<name>A0A6N9TUR7_DISTH</name>
<dbReference type="AlphaFoldDB" id="A0A6N9TUR7"/>
<evidence type="ECO:0000256" key="3">
    <source>
        <dbReference type="ARBA" id="ARBA00023002"/>
    </source>
</evidence>
<evidence type="ECO:0000256" key="2">
    <source>
        <dbReference type="ARBA" id="ARBA00022723"/>
    </source>
</evidence>
<gene>
    <name evidence="8" type="ORF">G3N55_05235</name>
</gene>
<comment type="caution">
    <text evidence="8">The sequence shown here is derived from an EMBL/GenBank/DDBJ whole genome shotgun (WGS) entry which is preliminary data.</text>
</comment>
<feature type="transmembrane region" description="Helical" evidence="6">
    <location>
        <begin position="323"/>
        <end position="343"/>
    </location>
</feature>
<dbReference type="InterPro" id="IPR017896">
    <property type="entry name" value="4Fe4S_Fe-S-bd"/>
</dbReference>
<dbReference type="GO" id="GO:0046872">
    <property type="term" value="F:metal ion binding"/>
    <property type="evidence" value="ECO:0007669"/>
    <property type="project" value="UniProtKB-KW"/>
</dbReference>
<evidence type="ECO:0000256" key="1">
    <source>
        <dbReference type="ARBA" id="ARBA00022485"/>
    </source>
</evidence>
<dbReference type="PANTHER" id="PTHR43255:SF1">
    <property type="entry name" value="IRON-SULFUR-BINDING OXIDOREDUCTASE FADF-RELATED"/>
    <property type="match status" value="1"/>
</dbReference>